<dbReference type="Gene3D" id="1.10.10.10">
    <property type="entry name" value="Winged helix-like DNA-binding domain superfamily/Winged helix DNA-binding domain"/>
    <property type="match status" value="1"/>
</dbReference>
<dbReference type="PANTHER" id="PTHR43252:SF2">
    <property type="entry name" value="TRANSCRIPTION REGULATOR, PADR-LIKE FAMILY"/>
    <property type="match status" value="1"/>
</dbReference>
<dbReference type="Pfam" id="PF03551">
    <property type="entry name" value="PadR"/>
    <property type="match status" value="1"/>
</dbReference>
<evidence type="ECO:0000259" key="1">
    <source>
        <dbReference type="Pfam" id="PF03551"/>
    </source>
</evidence>
<organism evidence="2 3">
    <name type="scientific">Acidithiobacillus caldus (strain ATCC 51756 / DSM 8584 / KU)</name>
    <dbReference type="NCBI Taxonomy" id="637389"/>
    <lineage>
        <taxon>Bacteria</taxon>
        <taxon>Pseudomonadati</taxon>
        <taxon>Pseudomonadota</taxon>
        <taxon>Acidithiobacillia</taxon>
        <taxon>Acidithiobacillales</taxon>
        <taxon>Acidithiobacillaceae</taxon>
        <taxon>Acidithiobacillus</taxon>
    </lineage>
</organism>
<dbReference type="eggNOG" id="COG1695">
    <property type="taxonomic scope" value="Bacteria"/>
</dbReference>
<name>A0A059ZR02_ACICK</name>
<reference evidence="2 3" key="1">
    <citation type="journal article" date="2009" name="J. Bacteriol.">
        <title>Draft genome sequence of the extremely acidophilic bacterium Acidithiobacillus caldus ATCC 51756 reveals metabolic versatility in the genus Acidithiobacillus.</title>
        <authorList>
            <person name="Valdes J."/>
            <person name="Quatrini R."/>
            <person name="Hallberg K."/>
            <person name="Dopson M."/>
            <person name="Valenzuela P.D."/>
            <person name="Holmes D.S."/>
        </authorList>
    </citation>
    <scope>NUCLEOTIDE SEQUENCE [LARGE SCALE GENOMIC DNA]</scope>
    <source>
        <strain evidence="3">ATCC 51756 / DSM 8584 / KU</strain>
    </source>
</reference>
<evidence type="ECO:0000313" key="2">
    <source>
        <dbReference type="EMBL" id="AIA55274.1"/>
    </source>
</evidence>
<feature type="domain" description="Transcription regulator PadR N-terminal" evidence="1">
    <location>
        <begin position="6"/>
        <end position="74"/>
    </location>
</feature>
<dbReference type="HOGENOM" id="CLU_063440_1_0_6"/>
<dbReference type="EMBL" id="CP005986">
    <property type="protein sequence ID" value="AIA55274.1"/>
    <property type="molecule type" value="Genomic_DNA"/>
</dbReference>
<dbReference type="Proteomes" id="UP000005522">
    <property type="component" value="Chromosome"/>
</dbReference>
<dbReference type="InterPro" id="IPR036388">
    <property type="entry name" value="WH-like_DNA-bd_sf"/>
</dbReference>
<dbReference type="KEGG" id="acz:Acaty_c1408"/>
<gene>
    <name evidence="2" type="ORF">Acaty_c1408</name>
</gene>
<sequence>MLRFVVLQELDREPCHGYELIKRLTERSGGIYSPSPGMIYPMLTMLEELGLVLVTESGNKRRYSLTDRGKDFLDENRALTQAVAERLEALAKDDWENMRRHLQGLRDAVHERVAVAHGQRQVVARLEEILENALKQVRNL</sequence>
<protein>
    <submittedName>
        <fullName evidence="2">Transcriptional regulator, PadR family</fullName>
    </submittedName>
</protein>
<proteinExistence type="predicted"/>
<dbReference type="InterPro" id="IPR005149">
    <property type="entry name" value="Tscrpt_reg_PadR_N"/>
</dbReference>
<dbReference type="InterPro" id="IPR036390">
    <property type="entry name" value="WH_DNA-bd_sf"/>
</dbReference>
<accession>A0A059ZR02</accession>
<dbReference type="AlphaFoldDB" id="A0A059ZR02"/>
<dbReference type="SUPFAM" id="SSF46785">
    <property type="entry name" value="Winged helix' DNA-binding domain"/>
    <property type="match status" value="1"/>
</dbReference>
<evidence type="ECO:0000313" key="3">
    <source>
        <dbReference type="Proteomes" id="UP000005522"/>
    </source>
</evidence>
<dbReference type="PANTHER" id="PTHR43252">
    <property type="entry name" value="TRANSCRIPTIONAL REGULATOR YQJI"/>
    <property type="match status" value="1"/>
</dbReference>